<dbReference type="AlphaFoldDB" id="A0A0F9GAR0"/>
<organism evidence="2">
    <name type="scientific">marine sediment metagenome</name>
    <dbReference type="NCBI Taxonomy" id="412755"/>
    <lineage>
        <taxon>unclassified sequences</taxon>
        <taxon>metagenomes</taxon>
        <taxon>ecological metagenomes</taxon>
    </lineage>
</organism>
<protein>
    <submittedName>
        <fullName evidence="2">Uncharacterized protein</fullName>
    </submittedName>
</protein>
<gene>
    <name evidence="2" type="ORF">LCGC14_1933270</name>
</gene>
<feature type="region of interest" description="Disordered" evidence="1">
    <location>
        <begin position="200"/>
        <end position="227"/>
    </location>
</feature>
<feature type="compositionally biased region" description="Basic residues" evidence="1">
    <location>
        <begin position="207"/>
        <end position="227"/>
    </location>
</feature>
<evidence type="ECO:0000256" key="1">
    <source>
        <dbReference type="SAM" id="MobiDB-lite"/>
    </source>
</evidence>
<sequence>MALSSDERNTIELVFMRGPAALLERNWTLEQIYEFFDRLDVKAEMELLAQEFKHQEAYHSRIKFGIKRQLARLAPGATAILGAALAGPLYSRDSEGRIQMDVKGQPILAEAGPTVSQVRAATEILDRIGVGEERQGGLDRGVAPDVNVNVILHRDEKMRYKVETDPNYTTEEERALSRERMRNVIEIVRQDLPEAREKATRALLGAPKKKAKKKRTGVKKKTKVTSA</sequence>
<name>A0A0F9GAR0_9ZZZZ</name>
<evidence type="ECO:0000313" key="2">
    <source>
        <dbReference type="EMBL" id="KKL87581.1"/>
    </source>
</evidence>
<accession>A0A0F9GAR0</accession>
<proteinExistence type="predicted"/>
<comment type="caution">
    <text evidence="2">The sequence shown here is derived from an EMBL/GenBank/DDBJ whole genome shotgun (WGS) entry which is preliminary data.</text>
</comment>
<dbReference type="EMBL" id="LAZR01020800">
    <property type="protein sequence ID" value="KKL87581.1"/>
    <property type="molecule type" value="Genomic_DNA"/>
</dbReference>
<reference evidence="2" key="1">
    <citation type="journal article" date="2015" name="Nature">
        <title>Complex archaea that bridge the gap between prokaryotes and eukaryotes.</title>
        <authorList>
            <person name="Spang A."/>
            <person name="Saw J.H."/>
            <person name="Jorgensen S.L."/>
            <person name="Zaremba-Niedzwiedzka K."/>
            <person name="Martijn J."/>
            <person name="Lind A.E."/>
            <person name="van Eijk R."/>
            <person name="Schleper C."/>
            <person name="Guy L."/>
            <person name="Ettema T.J."/>
        </authorList>
    </citation>
    <scope>NUCLEOTIDE SEQUENCE</scope>
</reference>